<sequence>MTRPVIDYTGRDYDSLLRSMRAFAVQRFAGWDPANEADVGNVLLELFAHVGDVLAYYTDRVATESFLGTARSRASVIQHLSLIGYRLGTAAPAAALLTLSVPEAVQDTVTVRRGDAFATKSGRGAPSIRFEYTRAAPLVIDFSAVPAGAADHRRVVTGIPVEEGRLFTDEFVGVGDGTPDQRFPVVHTGVMLRPGVADVAVRGTVAGGPPGDWTLVDTLAFSGAQDRRFVVDIDAADGATLVFGDGTFGAVPRAGERLTATYRTGGGRAGNVAAGTILSIVDAPELSLVGATVTNPAAANGGADRESVEHAVEHAPAVFRSLRRAVTAADYEALARDFKGVGKVRATPSGWNRVILRVAPAGGGKVNDVLEAGLLAYFEDKRMLSQVIEIQDVDYVPIVVTAGITVRSYAVPADVVTAVREAGAGMFAEDAVDFGQALFLSRFYELFQQVPGVESVTITEFRRTGAADLVERTGRILLSPDEIPVDGGLTVTVVTGAV</sequence>
<proteinExistence type="predicted"/>
<evidence type="ECO:0000313" key="1">
    <source>
        <dbReference type="EMBL" id="GIE05664.1"/>
    </source>
</evidence>
<gene>
    <name evidence="1" type="ORF">Adu01nite_70140</name>
</gene>
<comment type="caution">
    <text evidence="1">The sequence shown here is derived from an EMBL/GenBank/DDBJ whole genome shotgun (WGS) entry which is preliminary data.</text>
</comment>
<protein>
    <recommendedName>
        <fullName evidence="3">Baseplate protein J-like domain-containing protein</fullName>
    </recommendedName>
</protein>
<accession>A0ABQ3Z758</accession>
<evidence type="ECO:0000313" key="2">
    <source>
        <dbReference type="Proteomes" id="UP000637628"/>
    </source>
</evidence>
<reference evidence="1 2" key="1">
    <citation type="submission" date="2021-01" db="EMBL/GenBank/DDBJ databases">
        <title>Whole genome shotgun sequence of Actinoplanes durhamensis NBRC 14914.</title>
        <authorList>
            <person name="Komaki H."/>
            <person name="Tamura T."/>
        </authorList>
    </citation>
    <scope>NUCLEOTIDE SEQUENCE [LARGE SCALE GENOMIC DNA]</scope>
    <source>
        <strain evidence="1 2">NBRC 14914</strain>
    </source>
</reference>
<dbReference type="RefSeq" id="WP_203733536.1">
    <property type="nucleotide sequence ID" value="NZ_BOML01000057.1"/>
</dbReference>
<dbReference type="EMBL" id="BOML01000057">
    <property type="protein sequence ID" value="GIE05664.1"/>
    <property type="molecule type" value="Genomic_DNA"/>
</dbReference>
<dbReference type="Proteomes" id="UP000637628">
    <property type="component" value="Unassembled WGS sequence"/>
</dbReference>
<evidence type="ECO:0008006" key="3">
    <source>
        <dbReference type="Google" id="ProtNLM"/>
    </source>
</evidence>
<keyword evidence="2" id="KW-1185">Reference proteome</keyword>
<organism evidence="1 2">
    <name type="scientific">Paractinoplanes durhamensis</name>
    <dbReference type="NCBI Taxonomy" id="113563"/>
    <lineage>
        <taxon>Bacteria</taxon>
        <taxon>Bacillati</taxon>
        <taxon>Actinomycetota</taxon>
        <taxon>Actinomycetes</taxon>
        <taxon>Micromonosporales</taxon>
        <taxon>Micromonosporaceae</taxon>
        <taxon>Paractinoplanes</taxon>
    </lineage>
</organism>
<name>A0ABQ3Z758_9ACTN</name>